<sequence>MTTFHIPDMSCGHCKATVEKTIHALDPAAQIAFDMAARRISVESSTDAAHVQAALAEAGYPVAST</sequence>
<dbReference type="OrthoDB" id="9801832at2"/>
<dbReference type="InterPro" id="IPR006121">
    <property type="entry name" value="HMA_dom"/>
</dbReference>
<dbReference type="PROSITE" id="PS50846">
    <property type="entry name" value="HMA_2"/>
    <property type="match status" value="1"/>
</dbReference>
<dbReference type="Gene3D" id="3.30.70.100">
    <property type="match status" value="1"/>
</dbReference>
<dbReference type="InterPro" id="IPR036163">
    <property type="entry name" value="HMA_dom_sf"/>
</dbReference>
<accession>A0A1H3DQQ8</accession>
<dbReference type="Pfam" id="PF00403">
    <property type="entry name" value="HMA"/>
    <property type="match status" value="1"/>
</dbReference>
<organism evidence="2 3">
    <name type="scientific">Roseicitreum antarcticum</name>
    <dbReference type="NCBI Taxonomy" id="564137"/>
    <lineage>
        <taxon>Bacteria</taxon>
        <taxon>Pseudomonadati</taxon>
        <taxon>Pseudomonadota</taxon>
        <taxon>Alphaproteobacteria</taxon>
        <taxon>Rhodobacterales</taxon>
        <taxon>Paracoccaceae</taxon>
        <taxon>Roseicitreum</taxon>
    </lineage>
</organism>
<dbReference type="Proteomes" id="UP000198539">
    <property type="component" value="Unassembled WGS sequence"/>
</dbReference>
<evidence type="ECO:0000259" key="1">
    <source>
        <dbReference type="PROSITE" id="PS50846"/>
    </source>
</evidence>
<feature type="domain" description="HMA" evidence="1">
    <location>
        <begin position="1"/>
        <end position="63"/>
    </location>
</feature>
<gene>
    <name evidence="2" type="ORF">SAMN04488238_11533</name>
</gene>
<dbReference type="AlphaFoldDB" id="A0A1H3DQQ8"/>
<dbReference type="RefSeq" id="WP_092891967.1">
    <property type="nucleotide sequence ID" value="NZ_CP061500.1"/>
</dbReference>
<dbReference type="GO" id="GO:0046872">
    <property type="term" value="F:metal ion binding"/>
    <property type="evidence" value="ECO:0007669"/>
    <property type="project" value="InterPro"/>
</dbReference>
<keyword evidence="3" id="KW-1185">Reference proteome</keyword>
<evidence type="ECO:0000313" key="2">
    <source>
        <dbReference type="EMBL" id="SDX68872.1"/>
    </source>
</evidence>
<reference evidence="2 3" key="1">
    <citation type="submission" date="2016-10" db="EMBL/GenBank/DDBJ databases">
        <authorList>
            <person name="de Groot N.N."/>
        </authorList>
    </citation>
    <scope>NUCLEOTIDE SEQUENCE [LARGE SCALE GENOMIC DNA]</scope>
    <source>
        <strain evidence="2 3">CGMCC 1.8894</strain>
    </source>
</reference>
<protein>
    <submittedName>
        <fullName evidence="2">Copper chaperone</fullName>
    </submittedName>
</protein>
<dbReference type="CDD" id="cd00371">
    <property type="entry name" value="HMA"/>
    <property type="match status" value="1"/>
</dbReference>
<name>A0A1H3DQQ8_9RHOB</name>
<dbReference type="SUPFAM" id="SSF55008">
    <property type="entry name" value="HMA, heavy metal-associated domain"/>
    <property type="match status" value="1"/>
</dbReference>
<proteinExistence type="predicted"/>
<dbReference type="EMBL" id="FNOM01000015">
    <property type="protein sequence ID" value="SDX68872.1"/>
    <property type="molecule type" value="Genomic_DNA"/>
</dbReference>
<dbReference type="STRING" id="564137.SAMN04488238_11533"/>
<evidence type="ECO:0000313" key="3">
    <source>
        <dbReference type="Proteomes" id="UP000198539"/>
    </source>
</evidence>